<dbReference type="EMBL" id="CP011110">
    <property type="protein sequence ID" value="AKA24402.1"/>
    <property type="molecule type" value="Genomic_DNA"/>
</dbReference>
<dbReference type="Pfam" id="PF08448">
    <property type="entry name" value="PAS_4"/>
    <property type="match status" value="1"/>
</dbReference>
<accession>A0A0D5Y076</accession>
<dbReference type="EC" id="2.7.13.3" evidence="2"/>
<dbReference type="Gene3D" id="3.30.450.20">
    <property type="entry name" value="PAS domain"/>
    <property type="match status" value="1"/>
</dbReference>
<dbReference type="Gene3D" id="3.30.565.10">
    <property type="entry name" value="Histidine kinase-like ATPase, C-terminal domain"/>
    <property type="match status" value="1"/>
</dbReference>
<evidence type="ECO:0000313" key="15">
    <source>
        <dbReference type="EMBL" id="AKA24402.1"/>
    </source>
</evidence>
<dbReference type="CDD" id="cd16922">
    <property type="entry name" value="HATPase_EvgS-ArcB-TorS-like"/>
    <property type="match status" value="1"/>
</dbReference>
<dbReference type="InterPro" id="IPR000700">
    <property type="entry name" value="PAS-assoc_C"/>
</dbReference>
<dbReference type="InterPro" id="IPR036097">
    <property type="entry name" value="HisK_dim/P_sf"/>
</dbReference>
<protein>
    <recommendedName>
        <fullName evidence="2">histidine kinase</fullName>
        <ecNumber evidence="2">2.7.13.3</ecNumber>
    </recommendedName>
</protein>
<dbReference type="PANTHER" id="PTHR43047">
    <property type="entry name" value="TWO-COMPONENT HISTIDINE PROTEIN KINASE"/>
    <property type="match status" value="1"/>
</dbReference>
<dbReference type="OrthoDB" id="9797243at2"/>
<dbReference type="InterPro" id="IPR013656">
    <property type="entry name" value="PAS_4"/>
</dbReference>
<proteinExistence type="predicted"/>
<dbReference type="SUPFAM" id="SSF55785">
    <property type="entry name" value="PYP-like sensor domain (PAS domain)"/>
    <property type="match status" value="1"/>
</dbReference>
<dbReference type="InterPro" id="IPR011006">
    <property type="entry name" value="CheY-like_superfamily"/>
</dbReference>
<dbReference type="GO" id="GO:0005886">
    <property type="term" value="C:plasma membrane"/>
    <property type="evidence" value="ECO:0007669"/>
    <property type="project" value="UniProtKB-SubCell"/>
</dbReference>
<dbReference type="Gene3D" id="1.10.287.130">
    <property type="match status" value="1"/>
</dbReference>
<evidence type="ECO:0000313" key="16">
    <source>
        <dbReference type="Proteomes" id="UP000032748"/>
    </source>
</evidence>
<dbReference type="SMART" id="SM00388">
    <property type="entry name" value="HisKA"/>
    <property type="match status" value="1"/>
</dbReference>
<evidence type="ECO:0000256" key="8">
    <source>
        <dbReference type="ARBA" id="ARBA00023012"/>
    </source>
</evidence>
<reference evidence="15 16" key="1">
    <citation type="journal article" date="2015" name="Mol. Plant Microbe Interact.">
        <title>Comparative Genomic Analysis of Pseudomonas chlororaphis PCL1606 Reveals New Insight into Antifungal Compounds Involved in Biocontrol.</title>
        <authorList>
            <person name="Calderon C.E."/>
            <person name="Ramos C."/>
            <person name="de Vicente A."/>
            <person name="Cazorla F.M."/>
        </authorList>
    </citation>
    <scope>NUCLEOTIDE SEQUENCE [LARGE SCALE GENOMIC DNA]</scope>
    <source>
        <strain evidence="15 16">PCL1606</strain>
    </source>
</reference>
<feature type="domain" description="Histidine kinase" evidence="11">
    <location>
        <begin position="727"/>
        <end position="949"/>
    </location>
</feature>
<gene>
    <name evidence="15" type="ORF">PCL1606_29510</name>
</gene>
<dbReference type="GO" id="GO:0000155">
    <property type="term" value="F:phosphorelay sensor kinase activity"/>
    <property type="evidence" value="ECO:0007669"/>
    <property type="project" value="InterPro"/>
</dbReference>
<dbReference type="Gene3D" id="3.40.190.10">
    <property type="entry name" value="Periplasmic binding protein-like II"/>
    <property type="match status" value="4"/>
</dbReference>
<name>A0A0D5Y076_9PSED</name>
<dbReference type="FunFam" id="3.30.565.10:FF:000010">
    <property type="entry name" value="Sensor histidine kinase RcsC"/>
    <property type="match status" value="1"/>
</dbReference>
<dbReference type="InterPro" id="IPR003594">
    <property type="entry name" value="HATPase_dom"/>
</dbReference>
<dbReference type="CDD" id="cd00082">
    <property type="entry name" value="HisKA"/>
    <property type="match status" value="1"/>
</dbReference>
<sequence>MPVYRRLKRVALLLLVMAFSSGFALTTAPVSAATAPGLLRLSSQIPPEPLRMNLTEADWAWLREKKTLTLGVVGTAALPFEVVYGNGDYEGISADVVQMLKQQLSVDIRIVGFTSREAAIAALAAHKVDLVSRASDFGHSASSTVLSKPYAQNVPTLYRRQGDDRSVPSDLRGMRVAVVNGYLPAELLAQRFPQAQILLYSNNVQAMAAVAFQGIDLYLGDSLSAHYLINNSFFNYLKFTRFVDVNTGGYGFVLRPQDTRLLHILDQTLSTIGVARMDQIVKRWTGGGNIMPQAQITLSPQEQRWLAQHPVARLMINDDMAPSAFFDVNGRFNGVISDLFEVITQRTGLRFEILRVSSFQGIQDALRDGQTDLAILTPSLERQNDFRFTHPFANSSFSLVTSTHGANLSSLAALAGKRLAITRGHVLIDAIARDHPDIVLLNPSNNLDAMRMVANGEADAALMALSMARYYTARLYEKQLHISGILDGEMATASFAMRRGDLELHSIMDKALLSIAPDELNAITARWRANAAMSGQTWRDYRYVIMEIICFALLVLFVSVARILQLRRQIRRRQAAEKALNDQLEFLQTLNNAMPIPVYVRDDQGRLLSCSSSYEQVMNLTQPELLGKTALQIPLEHFEIAQTLHNSYLRAMDTGQAIEQRYEVAIAGEPRIIDHWIQPFRDSTGRIKGVICGWQDVSQHHQLVHDLQQAKEKADDASRAKTRFLATMSHEIRTPMSAIIGTLELALKQADQGVLERHQIDLAYTSAKNLLELLGNTLDIVRIESGHLSISLRRCTLKEMVEPVARVFEGLARQKNLRLILEIDAGATREVLIDPLRFKQVLSNLVSNAIKFTHQGSIAIRVSTQAEGPHLMGVHLQVSDTGIGISEEDLSLLFRPFSQVAQSTLNTLGGSGLGLVVSRSLCEMMGGRLEMLSTLGRGTTINVTLTLKLLDPVPIRDVLQPSPRTGASGLAAPRPASAVPAGIGGARILVADDDNLNRQMLRAQLEYLGYQVVEAGNGLEALELWDQQAFDCLITDYHMPLMNGVELTLAIRDKERERGSAPLLILGLTADAQQEEVERCINAGMRDCLIKPAGLEVLRERLGALPGVPQASPPVASSPAVTSTVERRPLIDIGVKDPAILQLLLDEARKSNQRDLAELRTLLVHPDKKRLGSLLHRIKGSASLMRNAYLGGLCKFGDVEAEGIDGLLDRARMIEKELLRIEHSHGA</sequence>
<keyword evidence="7 15" id="KW-0418">Kinase</keyword>
<dbReference type="SMART" id="SM00448">
    <property type="entry name" value="REC"/>
    <property type="match status" value="1"/>
</dbReference>
<dbReference type="SMART" id="SM00387">
    <property type="entry name" value="HATPase_c"/>
    <property type="match status" value="1"/>
</dbReference>
<dbReference type="SUPFAM" id="SSF47226">
    <property type="entry name" value="Histidine-containing phosphotransfer domain, HPT domain"/>
    <property type="match status" value="1"/>
</dbReference>
<dbReference type="InterPro" id="IPR001789">
    <property type="entry name" value="Sig_transdc_resp-reg_receiver"/>
</dbReference>
<dbReference type="InterPro" id="IPR005467">
    <property type="entry name" value="His_kinase_dom"/>
</dbReference>
<keyword evidence="3 9" id="KW-0597">Phosphoprotein</keyword>
<dbReference type="Pfam" id="PF00072">
    <property type="entry name" value="Response_reg"/>
    <property type="match status" value="1"/>
</dbReference>
<dbReference type="InterPro" id="IPR000014">
    <property type="entry name" value="PAS"/>
</dbReference>
<dbReference type="NCBIfam" id="TIGR00229">
    <property type="entry name" value="sensory_box"/>
    <property type="match status" value="1"/>
</dbReference>
<dbReference type="PROSITE" id="PS50113">
    <property type="entry name" value="PAC"/>
    <property type="match status" value="1"/>
</dbReference>
<evidence type="ECO:0000256" key="7">
    <source>
        <dbReference type="ARBA" id="ARBA00022777"/>
    </source>
</evidence>
<evidence type="ECO:0000259" key="11">
    <source>
        <dbReference type="PROSITE" id="PS50109"/>
    </source>
</evidence>
<dbReference type="InterPro" id="IPR049870">
    <property type="entry name" value="BvgS-like_periplasmic1"/>
</dbReference>
<comment type="catalytic activity">
    <reaction evidence="1">
        <text>ATP + protein L-histidine = ADP + protein N-phospho-L-histidine.</text>
        <dbReference type="EC" id="2.7.13.3"/>
    </reaction>
</comment>
<dbReference type="CDD" id="cd17546">
    <property type="entry name" value="REC_hyHK_CKI1_RcsC-like"/>
    <property type="match status" value="1"/>
</dbReference>
<evidence type="ECO:0000259" key="14">
    <source>
        <dbReference type="PROSITE" id="PS50113"/>
    </source>
</evidence>
<evidence type="ECO:0000259" key="12">
    <source>
        <dbReference type="PROSITE" id="PS50110"/>
    </source>
</evidence>
<keyword evidence="8" id="KW-0902">Two-component regulatory system</keyword>
<keyword evidence="4 15" id="KW-0808">Transferase</keyword>
<dbReference type="PATRIC" id="fig|587753.10.peg.2941"/>
<evidence type="ECO:0000256" key="6">
    <source>
        <dbReference type="ARBA" id="ARBA00022741"/>
    </source>
</evidence>
<feature type="chain" id="PRO_5002299505" description="histidine kinase" evidence="10">
    <location>
        <begin position="25"/>
        <end position="1227"/>
    </location>
</feature>
<dbReference type="InterPro" id="IPR036890">
    <property type="entry name" value="HATPase_C_sf"/>
</dbReference>
<feature type="domain" description="PAC" evidence="14">
    <location>
        <begin position="656"/>
        <end position="709"/>
    </location>
</feature>
<evidence type="ECO:0000256" key="5">
    <source>
        <dbReference type="ARBA" id="ARBA00022729"/>
    </source>
</evidence>
<evidence type="ECO:0000259" key="13">
    <source>
        <dbReference type="PROSITE" id="PS50112"/>
    </source>
</evidence>
<dbReference type="PRINTS" id="PR00344">
    <property type="entry name" value="BCTRLSENSOR"/>
</dbReference>
<dbReference type="InterPro" id="IPR049871">
    <property type="entry name" value="BvgS-like_periplasmic2"/>
</dbReference>
<dbReference type="InterPro" id="IPR001638">
    <property type="entry name" value="Solute-binding_3/MltF_N"/>
</dbReference>
<feature type="modified residue" description="4-aspartylphosphate" evidence="9">
    <location>
        <position position="1036"/>
    </location>
</feature>
<dbReference type="RefSeq" id="WP_080925949.1">
    <property type="nucleotide sequence ID" value="NZ_CP011110.1"/>
</dbReference>
<dbReference type="SUPFAM" id="SSF53850">
    <property type="entry name" value="Periplasmic binding protein-like II"/>
    <property type="match status" value="2"/>
</dbReference>
<keyword evidence="6" id="KW-0547">Nucleotide-binding</keyword>
<dbReference type="InterPro" id="IPR003661">
    <property type="entry name" value="HisK_dim/P_dom"/>
</dbReference>
<dbReference type="SMART" id="SM00091">
    <property type="entry name" value="PAS"/>
    <property type="match status" value="1"/>
</dbReference>
<dbReference type="SUPFAM" id="SSF55874">
    <property type="entry name" value="ATPase domain of HSP90 chaperone/DNA topoisomerase II/histidine kinase"/>
    <property type="match status" value="1"/>
</dbReference>
<dbReference type="Pfam" id="PF00512">
    <property type="entry name" value="HisKA"/>
    <property type="match status" value="1"/>
</dbReference>
<dbReference type="Pfam" id="PF00497">
    <property type="entry name" value="SBP_bac_3"/>
    <property type="match status" value="2"/>
</dbReference>
<dbReference type="SMART" id="SM00062">
    <property type="entry name" value="PBPb"/>
    <property type="match status" value="2"/>
</dbReference>
<dbReference type="Gene3D" id="3.40.50.2300">
    <property type="match status" value="1"/>
</dbReference>
<feature type="domain" description="Response regulatory" evidence="12">
    <location>
        <begin position="987"/>
        <end position="1106"/>
    </location>
</feature>
<evidence type="ECO:0000256" key="4">
    <source>
        <dbReference type="ARBA" id="ARBA00022679"/>
    </source>
</evidence>
<evidence type="ECO:0000256" key="10">
    <source>
        <dbReference type="SAM" id="SignalP"/>
    </source>
</evidence>
<dbReference type="Pfam" id="PF02518">
    <property type="entry name" value="HATPase_c"/>
    <property type="match status" value="1"/>
</dbReference>
<dbReference type="AlphaFoldDB" id="A0A0D5Y076"/>
<dbReference type="GO" id="GO:0005524">
    <property type="term" value="F:ATP binding"/>
    <property type="evidence" value="ECO:0007669"/>
    <property type="project" value="UniProtKB-KW"/>
</dbReference>
<dbReference type="CDD" id="cd00130">
    <property type="entry name" value="PAS"/>
    <property type="match status" value="1"/>
</dbReference>
<dbReference type="InterPro" id="IPR035965">
    <property type="entry name" value="PAS-like_dom_sf"/>
</dbReference>
<dbReference type="SUPFAM" id="SSF52172">
    <property type="entry name" value="CheY-like"/>
    <property type="match status" value="1"/>
</dbReference>
<evidence type="ECO:0000256" key="3">
    <source>
        <dbReference type="ARBA" id="ARBA00022553"/>
    </source>
</evidence>
<evidence type="ECO:0000256" key="2">
    <source>
        <dbReference type="ARBA" id="ARBA00012438"/>
    </source>
</evidence>
<dbReference type="CDD" id="cd13707">
    <property type="entry name" value="PBP2_BvgS_D2"/>
    <property type="match status" value="1"/>
</dbReference>
<dbReference type="PROSITE" id="PS50112">
    <property type="entry name" value="PAS"/>
    <property type="match status" value="1"/>
</dbReference>
<feature type="domain" description="PAS" evidence="13">
    <location>
        <begin position="583"/>
        <end position="655"/>
    </location>
</feature>
<evidence type="ECO:0000256" key="9">
    <source>
        <dbReference type="PROSITE-ProRule" id="PRU00169"/>
    </source>
</evidence>
<dbReference type="GO" id="GO:0009927">
    <property type="term" value="F:histidine phosphotransfer kinase activity"/>
    <property type="evidence" value="ECO:0007669"/>
    <property type="project" value="TreeGrafter"/>
</dbReference>
<dbReference type="InterPro" id="IPR004358">
    <property type="entry name" value="Sig_transdc_His_kin-like_C"/>
</dbReference>
<feature type="signal peptide" evidence="10">
    <location>
        <begin position="1"/>
        <end position="24"/>
    </location>
</feature>
<keyword evidence="5 10" id="KW-0732">Signal</keyword>
<dbReference type="SUPFAM" id="SSF47384">
    <property type="entry name" value="Homodimeric domain of signal transducing histidine kinase"/>
    <property type="match status" value="1"/>
</dbReference>
<dbReference type="Proteomes" id="UP000032748">
    <property type="component" value="Chromosome"/>
</dbReference>
<evidence type="ECO:0000256" key="1">
    <source>
        <dbReference type="ARBA" id="ARBA00000085"/>
    </source>
</evidence>
<dbReference type="CDD" id="cd13705">
    <property type="entry name" value="PBP2_BvgS_D1"/>
    <property type="match status" value="1"/>
</dbReference>
<dbReference type="KEGG" id="pcz:PCL1606_29510"/>
<dbReference type="PROSITE" id="PS50110">
    <property type="entry name" value="RESPONSE_REGULATORY"/>
    <property type="match status" value="1"/>
</dbReference>
<dbReference type="PANTHER" id="PTHR43047:SF72">
    <property type="entry name" value="OSMOSENSING HISTIDINE PROTEIN KINASE SLN1"/>
    <property type="match status" value="1"/>
</dbReference>
<dbReference type="InterPro" id="IPR036641">
    <property type="entry name" value="HPT_dom_sf"/>
</dbReference>
<dbReference type="PROSITE" id="PS50109">
    <property type="entry name" value="HIS_KIN"/>
    <property type="match status" value="1"/>
</dbReference>
<organism evidence="15 16">
    <name type="scientific">Pseudomonas chlororaphis</name>
    <dbReference type="NCBI Taxonomy" id="587753"/>
    <lineage>
        <taxon>Bacteria</taxon>
        <taxon>Pseudomonadati</taxon>
        <taxon>Pseudomonadota</taxon>
        <taxon>Gammaproteobacteria</taxon>
        <taxon>Pseudomonadales</taxon>
        <taxon>Pseudomonadaceae</taxon>
        <taxon>Pseudomonas</taxon>
    </lineage>
</organism>